<protein>
    <submittedName>
        <fullName evidence="2">Uncharacterized protein</fullName>
    </submittedName>
</protein>
<keyword evidence="1" id="KW-0472">Membrane</keyword>
<keyword evidence="1" id="KW-1133">Transmembrane helix</keyword>
<proteinExistence type="predicted"/>
<reference evidence="2" key="1">
    <citation type="submission" date="2018-05" db="EMBL/GenBank/DDBJ databases">
        <authorList>
            <person name="Lanie J.A."/>
            <person name="Ng W.-L."/>
            <person name="Kazmierczak K.M."/>
            <person name="Andrzejewski T.M."/>
            <person name="Davidsen T.M."/>
            <person name="Wayne K.J."/>
            <person name="Tettelin H."/>
            <person name="Glass J.I."/>
            <person name="Rusch D."/>
            <person name="Podicherti R."/>
            <person name="Tsui H.-C.T."/>
            <person name="Winkler M.E."/>
        </authorList>
    </citation>
    <scope>NUCLEOTIDE SEQUENCE</scope>
</reference>
<keyword evidence="1" id="KW-0812">Transmembrane</keyword>
<accession>A0A382NRS4</accession>
<gene>
    <name evidence="2" type="ORF">METZ01_LOCUS315921</name>
</gene>
<sequence length="176" mass="20151">HDQTPELNLESEDGRVQFFQVEFRDIAEGRRRNFRAIHGLTALFIGLALLGIWNWWDAEFFFDRRIPGTVTRTICNKRADAGRHADELRRLRREMAGKLKSLPDWSRLKTARAVCSEHAGRLEDQEILLLRCLVSTREETKGLDQRSAPKLGEMESCAGTLCAAGLAHLDVYCRQL</sequence>
<feature type="non-terminal residue" evidence="2">
    <location>
        <position position="1"/>
    </location>
</feature>
<dbReference type="AlphaFoldDB" id="A0A382NRS4"/>
<organism evidence="2">
    <name type="scientific">marine metagenome</name>
    <dbReference type="NCBI Taxonomy" id="408172"/>
    <lineage>
        <taxon>unclassified sequences</taxon>
        <taxon>metagenomes</taxon>
        <taxon>ecological metagenomes</taxon>
    </lineage>
</organism>
<name>A0A382NRS4_9ZZZZ</name>
<evidence type="ECO:0000313" key="2">
    <source>
        <dbReference type="EMBL" id="SVC63067.1"/>
    </source>
</evidence>
<evidence type="ECO:0000256" key="1">
    <source>
        <dbReference type="SAM" id="Phobius"/>
    </source>
</evidence>
<feature type="transmembrane region" description="Helical" evidence="1">
    <location>
        <begin position="36"/>
        <end position="56"/>
    </location>
</feature>
<dbReference type="EMBL" id="UINC01101886">
    <property type="protein sequence ID" value="SVC63067.1"/>
    <property type="molecule type" value="Genomic_DNA"/>
</dbReference>